<evidence type="ECO:0000256" key="5">
    <source>
        <dbReference type="ARBA" id="ARBA00022840"/>
    </source>
</evidence>
<name>A0A1B0DHW9_PHLPP</name>
<keyword evidence="4" id="KW-0418">Kinase</keyword>
<evidence type="ECO:0000256" key="2">
    <source>
        <dbReference type="ARBA" id="ARBA00022679"/>
    </source>
</evidence>
<dbReference type="GO" id="GO:0004703">
    <property type="term" value="F:G protein-coupled receptor kinase activity"/>
    <property type="evidence" value="ECO:0007669"/>
    <property type="project" value="TreeGrafter"/>
</dbReference>
<keyword evidence="3" id="KW-0547">Nucleotide-binding</keyword>
<keyword evidence="1" id="KW-0723">Serine/threonine-protein kinase</keyword>
<evidence type="ECO:0008006" key="8">
    <source>
        <dbReference type="Google" id="ProtNLM"/>
    </source>
</evidence>
<protein>
    <recommendedName>
        <fullName evidence="8">Protein kinase domain-containing protein</fullName>
    </recommendedName>
</protein>
<evidence type="ECO:0000256" key="4">
    <source>
        <dbReference type="ARBA" id="ARBA00022777"/>
    </source>
</evidence>
<reference evidence="6" key="1">
    <citation type="submission" date="2022-08" db="UniProtKB">
        <authorList>
            <consortium name="EnsemblMetazoa"/>
        </authorList>
    </citation>
    <scope>IDENTIFICATION</scope>
    <source>
        <strain evidence="6">Israel</strain>
    </source>
</reference>
<dbReference type="GO" id="GO:0009966">
    <property type="term" value="P:regulation of signal transduction"/>
    <property type="evidence" value="ECO:0007669"/>
    <property type="project" value="TreeGrafter"/>
</dbReference>
<dbReference type="EMBL" id="AJVK01061691">
    <property type="status" value="NOT_ANNOTATED_CDS"/>
    <property type="molecule type" value="Genomic_DNA"/>
</dbReference>
<evidence type="ECO:0000256" key="3">
    <source>
        <dbReference type="ARBA" id="ARBA00022741"/>
    </source>
</evidence>
<dbReference type="PANTHER" id="PTHR24355">
    <property type="entry name" value="G PROTEIN-COUPLED RECEPTOR KINASE/RIBOSOMAL PROTEIN S6 KINASE"/>
    <property type="match status" value="1"/>
</dbReference>
<keyword evidence="5" id="KW-0067">ATP-binding</keyword>
<dbReference type="SUPFAM" id="SSF56112">
    <property type="entry name" value="Protein kinase-like (PK-like)"/>
    <property type="match status" value="1"/>
</dbReference>
<dbReference type="AlphaFoldDB" id="A0A1B0DHW9"/>
<evidence type="ECO:0000313" key="7">
    <source>
        <dbReference type="Proteomes" id="UP000092462"/>
    </source>
</evidence>
<dbReference type="GO" id="GO:0005524">
    <property type="term" value="F:ATP binding"/>
    <property type="evidence" value="ECO:0007669"/>
    <property type="project" value="UniProtKB-KW"/>
</dbReference>
<dbReference type="GO" id="GO:0007186">
    <property type="term" value="P:G protein-coupled receptor signaling pathway"/>
    <property type="evidence" value="ECO:0007669"/>
    <property type="project" value="TreeGrafter"/>
</dbReference>
<proteinExistence type="predicted"/>
<dbReference type="GO" id="GO:0001664">
    <property type="term" value="F:G protein-coupled receptor binding"/>
    <property type="evidence" value="ECO:0007669"/>
    <property type="project" value="TreeGrafter"/>
</dbReference>
<organism evidence="6 7">
    <name type="scientific">Phlebotomus papatasi</name>
    <name type="common">Sandfly</name>
    <dbReference type="NCBI Taxonomy" id="29031"/>
    <lineage>
        <taxon>Eukaryota</taxon>
        <taxon>Metazoa</taxon>
        <taxon>Ecdysozoa</taxon>
        <taxon>Arthropoda</taxon>
        <taxon>Hexapoda</taxon>
        <taxon>Insecta</taxon>
        <taxon>Pterygota</taxon>
        <taxon>Neoptera</taxon>
        <taxon>Endopterygota</taxon>
        <taxon>Diptera</taxon>
        <taxon>Nematocera</taxon>
        <taxon>Psychodoidea</taxon>
        <taxon>Psychodidae</taxon>
        <taxon>Phlebotomus</taxon>
        <taxon>Phlebotomus</taxon>
    </lineage>
</organism>
<dbReference type="VEuPathDB" id="VectorBase:PPAPM1_000060"/>
<dbReference type="Proteomes" id="UP000092462">
    <property type="component" value="Unassembled WGS sequence"/>
</dbReference>
<accession>A0A1B0DHW9</accession>
<keyword evidence="2" id="KW-0808">Transferase</keyword>
<evidence type="ECO:0000313" key="6">
    <source>
        <dbReference type="EnsemblMetazoa" id="PPAI007753-PA"/>
    </source>
</evidence>
<dbReference type="Gene3D" id="3.30.200.20">
    <property type="entry name" value="Phosphorylase Kinase, domain 1"/>
    <property type="match status" value="1"/>
</dbReference>
<sequence>MKYVSRGACSGRGALGGVLKEVELLSTLEHPFLVNLWFSFQGETHKLCYCYSIHGKCTLWDFLGGWVYVLFACLVNSSAKMPFLHNQMIYPVFSHHMQDEEDLFMVCDLLAGGDLRYHLQQQ</sequence>
<dbReference type="VEuPathDB" id="VectorBase:PPAI007753"/>
<dbReference type="InterPro" id="IPR011009">
    <property type="entry name" value="Kinase-like_dom_sf"/>
</dbReference>
<evidence type="ECO:0000256" key="1">
    <source>
        <dbReference type="ARBA" id="ARBA00022527"/>
    </source>
</evidence>
<dbReference type="EnsemblMetazoa" id="PPAI007753-RA">
    <property type="protein sequence ID" value="PPAI007753-PA"/>
    <property type="gene ID" value="PPAI007753"/>
</dbReference>
<dbReference type="PANTHER" id="PTHR24355:SF30">
    <property type="entry name" value="SERINE_THREONINE-PROTEIN KINASE 32B ISOFORM X1"/>
    <property type="match status" value="1"/>
</dbReference>
<keyword evidence="7" id="KW-1185">Reference proteome</keyword>